<dbReference type="SUPFAM" id="SSF53756">
    <property type="entry name" value="UDP-Glycosyltransferase/glycogen phosphorylase"/>
    <property type="match status" value="1"/>
</dbReference>
<evidence type="ECO:0000313" key="3">
    <source>
        <dbReference type="EMBL" id="ABG50820.1"/>
    </source>
</evidence>
<dbReference type="Pfam" id="PF00534">
    <property type="entry name" value="Glycos_transf_1"/>
    <property type="match status" value="1"/>
</dbReference>
<dbReference type="eggNOG" id="COG0438">
    <property type="taxonomic scope" value="Bacteria"/>
</dbReference>
<reference evidence="3" key="1">
    <citation type="submission" date="2006-06" db="EMBL/GenBank/DDBJ databases">
        <title>Complete sequence of Trichodesmium erythraeum IMS101.</title>
        <authorList>
            <consortium name="US DOE Joint Genome Institute"/>
            <person name="Copeland A."/>
            <person name="Lucas S."/>
            <person name="Lapidus A."/>
            <person name="Barry K."/>
            <person name="Detter J.C."/>
            <person name="Glavina del Rio T."/>
            <person name="Hammon N."/>
            <person name="Israni S."/>
            <person name="Dalin E."/>
            <person name="Tice H."/>
            <person name="Pitluck S."/>
            <person name="Kiss H."/>
            <person name="Munk A.C."/>
            <person name="Brettin T."/>
            <person name="Bruce D."/>
            <person name="Han C."/>
            <person name="Tapia R."/>
            <person name="Gilna P."/>
            <person name="Schmutz J."/>
            <person name="Larimer F."/>
            <person name="Land M."/>
            <person name="Hauser L."/>
            <person name="Kyrpides N."/>
            <person name="Kim E."/>
            <person name="Richardson P."/>
        </authorList>
    </citation>
    <scope>NUCLEOTIDE SEQUENCE [LARGE SCALE GENOMIC DNA]</scope>
    <source>
        <strain evidence="3">IMS101</strain>
    </source>
</reference>
<feature type="domain" description="Glycosyl transferase family 1" evidence="2">
    <location>
        <begin position="171"/>
        <end position="329"/>
    </location>
</feature>
<dbReference type="GO" id="GO:0009103">
    <property type="term" value="P:lipopolysaccharide biosynthetic process"/>
    <property type="evidence" value="ECO:0007669"/>
    <property type="project" value="TreeGrafter"/>
</dbReference>
<protein>
    <submittedName>
        <fullName evidence="3">Glycosyl transferase, group 1</fullName>
    </submittedName>
</protein>
<dbReference type="HOGENOM" id="CLU_009583_27_0_3"/>
<dbReference type="CDD" id="cd03809">
    <property type="entry name" value="GT4_MtfB-like"/>
    <property type="match status" value="1"/>
</dbReference>
<dbReference type="CAZy" id="GT4">
    <property type="family name" value="Glycosyltransferase Family 4"/>
</dbReference>
<dbReference type="Gene3D" id="3.40.50.2000">
    <property type="entry name" value="Glycogen Phosphorylase B"/>
    <property type="match status" value="2"/>
</dbReference>
<keyword evidence="1 3" id="KW-0808">Transferase</keyword>
<gene>
    <name evidence="3" type="ordered locus">Tery_1539</name>
</gene>
<evidence type="ECO:0000259" key="2">
    <source>
        <dbReference type="Pfam" id="PF00534"/>
    </source>
</evidence>
<dbReference type="InterPro" id="IPR001296">
    <property type="entry name" value="Glyco_trans_1"/>
</dbReference>
<dbReference type="EMBL" id="CP000393">
    <property type="protein sequence ID" value="ABG50820.1"/>
    <property type="molecule type" value="Genomic_DNA"/>
</dbReference>
<dbReference type="AlphaFoldDB" id="Q115K4"/>
<dbReference type="FunFam" id="3.40.50.2000:FF:000119">
    <property type="entry name" value="Glycosyl transferase group 1"/>
    <property type="match status" value="1"/>
</dbReference>
<evidence type="ECO:0000256" key="1">
    <source>
        <dbReference type="ARBA" id="ARBA00022679"/>
    </source>
</evidence>
<dbReference type="KEGG" id="ter:Tery_1539"/>
<dbReference type="STRING" id="203124.Tery_1539"/>
<dbReference type="PANTHER" id="PTHR46401">
    <property type="entry name" value="GLYCOSYLTRANSFERASE WBBK-RELATED"/>
    <property type="match status" value="1"/>
</dbReference>
<dbReference type="GO" id="GO:0016757">
    <property type="term" value="F:glycosyltransferase activity"/>
    <property type="evidence" value="ECO:0007669"/>
    <property type="project" value="InterPro"/>
</dbReference>
<dbReference type="RefSeq" id="WP_011611196.1">
    <property type="nucleotide sequence ID" value="NC_008312.1"/>
</dbReference>
<proteinExistence type="predicted"/>
<name>Q115K4_TRIEI</name>
<dbReference type="OrthoDB" id="9797829at2"/>
<dbReference type="PANTHER" id="PTHR46401:SF2">
    <property type="entry name" value="GLYCOSYLTRANSFERASE WBBK-RELATED"/>
    <property type="match status" value="1"/>
</dbReference>
<sequence>MSNKVLINLSVLIPQPTGISVYANNILPQLQPLNPILLVANNIPKFNCHLIPNNMTPAQGTIGHFRRLFWTQFQLSNISKKLQANLIFSPLPEAPLFSECPYIVMAHDLIPLRFPKPGSRLTAYFKYYIPQVLSQAKHIICNSQATAKDITDFFKISPQKITPIPLGYDSQRFQFLDLPTKNYFLYLGRHDHYKNLHRLIEAFTNLPNFSEYELWFAGPTDNIYTPTLKTQIKELGLTNLVKFLDYVSTEELPKIISQAIAMVFPSLWEGFGFPVLEAMACGTPVITSNISSLPEVAGDAAILVNPKNVGEITDAMNIIAQDGGERSRLMSLSLARAKEFSWEKTGLATREIIQQFSVSG</sequence>
<accession>Q115K4</accession>
<organism evidence="3">
    <name type="scientific">Trichodesmium erythraeum (strain IMS101)</name>
    <dbReference type="NCBI Taxonomy" id="203124"/>
    <lineage>
        <taxon>Bacteria</taxon>
        <taxon>Bacillati</taxon>
        <taxon>Cyanobacteriota</taxon>
        <taxon>Cyanophyceae</taxon>
        <taxon>Oscillatoriophycideae</taxon>
        <taxon>Oscillatoriales</taxon>
        <taxon>Microcoleaceae</taxon>
        <taxon>Trichodesmium</taxon>
    </lineage>
</organism>